<evidence type="ECO:0000313" key="2">
    <source>
        <dbReference type="EMBL" id="KAF2459385.1"/>
    </source>
</evidence>
<feature type="region of interest" description="Disordered" evidence="1">
    <location>
        <begin position="134"/>
        <end position="190"/>
    </location>
</feature>
<dbReference type="Proteomes" id="UP000799766">
    <property type="component" value="Unassembled WGS sequence"/>
</dbReference>
<organism evidence="2 3">
    <name type="scientific">Lineolata rhizophorae</name>
    <dbReference type="NCBI Taxonomy" id="578093"/>
    <lineage>
        <taxon>Eukaryota</taxon>
        <taxon>Fungi</taxon>
        <taxon>Dikarya</taxon>
        <taxon>Ascomycota</taxon>
        <taxon>Pezizomycotina</taxon>
        <taxon>Dothideomycetes</taxon>
        <taxon>Dothideomycetes incertae sedis</taxon>
        <taxon>Lineolatales</taxon>
        <taxon>Lineolataceae</taxon>
        <taxon>Lineolata</taxon>
    </lineage>
</organism>
<gene>
    <name evidence="2" type="ORF">BDY21DRAFT_362132</name>
</gene>
<dbReference type="AlphaFoldDB" id="A0A6A6P5W0"/>
<evidence type="ECO:0000313" key="3">
    <source>
        <dbReference type="Proteomes" id="UP000799766"/>
    </source>
</evidence>
<accession>A0A6A6P5W0</accession>
<keyword evidence="3" id="KW-1185">Reference proteome</keyword>
<proteinExistence type="predicted"/>
<reference evidence="2" key="1">
    <citation type="journal article" date="2020" name="Stud. Mycol.">
        <title>101 Dothideomycetes genomes: a test case for predicting lifestyles and emergence of pathogens.</title>
        <authorList>
            <person name="Haridas S."/>
            <person name="Albert R."/>
            <person name="Binder M."/>
            <person name="Bloem J."/>
            <person name="Labutti K."/>
            <person name="Salamov A."/>
            <person name="Andreopoulos B."/>
            <person name="Baker S."/>
            <person name="Barry K."/>
            <person name="Bills G."/>
            <person name="Bluhm B."/>
            <person name="Cannon C."/>
            <person name="Castanera R."/>
            <person name="Culley D."/>
            <person name="Daum C."/>
            <person name="Ezra D."/>
            <person name="Gonzalez J."/>
            <person name="Henrissat B."/>
            <person name="Kuo A."/>
            <person name="Liang C."/>
            <person name="Lipzen A."/>
            <person name="Lutzoni F."/>
            <person name="Magnuson J."/>
            <person name="Mondo S."/>
            <person name="Nolan M."/>
            <person name="Ohm R."/>
            <person name="Pangilinan J."/>
            <person name="Park H.-J."/>
            <person name="Ramirez L."/>
            <person name="Alfaro M."/>
            <person name="Sun H."/>
            <person name="Tritt A."/>
            <person name="Yoshinaga Y."/>
            <person name="Zwiers L.-H."/>
            <person name="Turgeon B."/>
            <person name="Goodwin S."/>
            <person name="Spatafora J."/>
            <person name="Crous P."/>
            <person name="Grigoriev I."/>
        </authorList>
    </citation>
    <scope>NUCLEOTIDE SEQUENCE</scope>
    <source>
        <strain evidence="2">ATCC 16933</strain>
    </source>
</reference>
<protein>
    <submittedName>
        <fullName evidence="2">Uncharacterized protein</fullName>
    </submittedName>
</protein>
<dbReference type="EMBL" id="MU001675">
    <property type="protein sequence ID" value="KAF2459385.1"/>
    <property type="molecule type" value="Genomic_DNA"/>
</dbReference>
<name>A0A6A6P5W0_9PEZI</name>
<evidence type="ECO:0000256" key="1">
    <source>
        <dbReference type="SAM" id="MobiDB-lite"/>
    </source>
</evidence>
<sequence length="190" mass="21198">MEDPSVPLSGVLSRLAFRLSRMDGRSDPSRALSATPFTGCYVHKLVHAGRRLTCRCSCFVWFAGLMSRQSSRPIDGRKLAWLLAAFDTLRLKPASLTVKVEPHCSHATITWSPNFRRLIPDSTLPGKASNVLRRPTERHTCDQRPQLDPGDWRLGAQYHVPPLAQSSGPMPIIKSGHETTQTARHSQKVH</sequence>